<proteinExistence type="inferred from homology"/>
<dbReference type="Proteomes" id="UP000277498">
    <property type="component" value="Unassembled WGS sequence"/>
</dbReference>
<gene>
    <name evidence="10" type="ORF">XINFAN_03822</name>
</gene>
<dbReference type="PANTHER" id="PTHR43357:SF4">
    <property type="entry name" value="INNER MEMBRANE ABC TRANSPORTER PERMEASE PROTEIN YDCV"/>
    <property type="match status" value="1"/>
</dbReference>
<dbReference type="EMBL" id="UXAW01000118">
    <property type="protein sequence ID" value="VDC33425.1"/>
    <property type="molecule type" value="Genomic_DNA"/>
</dbReference>
<dbReference type="Pfam" id="PF00528">
    <property type="entry name" value="BPD_transp_1"/>
    <property type="match status" value="1"/>
</dbReference>
<evidence type="ECO:0000256" key="8">
    <source>
        <dbReference type="RuleBase" id="RU363032"/>
    </source>
</evidence>
<evidence type="ECO:0000256" key="6">
    <source>
        <dbReference type="ARBA" id="ARBA00022989"/>
    </source>
</evidence>
<dbReference type="GO" id="GO:0055085">
    <property type="term" value="P:transmembrane transport"/>
    <property type="evidence" value="ECO:0007669"/>
    <property type="project" value="InterPro"/>
</dbReference>
<evidence type="ECO:0000256" key="2">
    <source>
        <dbReference type="ARBA" id="ARBA00022448"/>
    </source>
</evidence>
<feature type="domain" description="ABC transmembrane type-1" evidence="9">
    <location>
        <begin position="1"/>
        <end position="71"/>
    </location>
</feature>
<evidence type="ECO:0000256" key="1">
    <source>
        <dbReference type="ARBA" id="ARBA00004429"/>
    </source>
</evidence>
<dbReference type="AlphaFoldDB" id="A0A3P5XF93"/>
<evidence type="ECO:0000313" key="10">
    <source>
        <dbReference type="EMBL" id="VDC33425.1"/>
    </source>
</evidence>
<comment type="similarity">
    <text evidence="8">Belongs to the binding-protein-dependent transport system permease family.</text>
</comment>
<feature type="transmembrane region" description="Helical" evidence="8">
    <location>
        <begin position="12"/>
        <end position="32"/>
    </location>
</feature>
<keyword evidence="3" id="KW-1003">Cell membrane</keyword>
<feature type="transmembrane region" description="Helical" evidence="8">
    <location>
        <begin position="52"/>
        <end position="74"/>
    </location>
</feature>
<keyword evidence="5 8" id="KW-0812">Transmembrane</keyword>
<evidence type="ECO:0000313" key="11">
    <source>
        <dbReference type="Proteomes" id="UP000277498"/>
    </source>
</evidence>
<organism evidence="10 11">
    <name type="scientific">Pseudogemmobacter humi</name>
    <dbReference type="NCBI Taxonomy" id="2483812"/>
    <lineage>
        <taxon>Bacteria</taxon>
        <taxon>Pseudomonadati</taxon>
        <taxon>Pseudomonadota</taxon>
        <taxon>Alphaproteobacteria</taxon>
        <taxon>Rhodobacterales</taxon>
        <taxon>Paracoccaceae</taxon>
        <taxon>Pseudogemmobacter</taxon>
    </lineage>
</organism>
<evidence type="ECO:0000256" key="4">
    <source>
        <dbReference type="ARBA" id="ARBA00022519"/>
    </source>
</evidence>
<reference evidence="10 11" key="1">
    <citation type="submission" date="2018-11" db="EMBL/GenBank/DDBJ databases">
        <authorList>
            <person name="Criscuolo A."/>
        </authorList>
    </citation>
    <scope>NUCLEOTIDE SEQUENCE [LARGE SCALE GENOMIC DNA]</scope>
    <source>
        <strain evidence="10">ACIP111625</strain>
    </source>
</reference>
<keyword evidence="6 8" id="KW-1133">Transmembrane helix</keyword>
<sequence length="87" mass="9498">MPLILPGVISGALFAFVTSFDEVVAVLFIAGPEQQTIPRQMWNGIREQISPAILAVATILVVISIALLTTIELLRRRSDRLRGVTGR</sequence>
<protein>
    <submittedName>
        <fullName evidence="10">Spermidine/putrescine ABC transporter membrane protein</fullName>
    </submittedName>
</protein>
<dbReference type="Gene3D" id="1.10.3720.10">
    <property type="entry name" value="MetI-like"/>
    <property type="match status" value="1"/>
</dbReference>
<comment type="subcellular location">
    <subcellularLocation>
        <location evidence="1">Cell inner membrane</location>
        <topology evidence="1">Multi-pass membrane protein</topology>
    </subcellularLocation>
    <subcellularLocation>
        <location evidence="8">Cell membrane</location>
        <topology evidence="8">Multi-pass membrane protein</topology>
    </subcellularLocation>
</comment>
<dbReference type="SUPFAM" id="SSF161098">
    <property type="entry name" value="MetI-like"/>
    <property type="match status" value="1"/>
</dbReference>
<name>A0A3P5XF93_9RHOB</name>
<evidence type="ECO:0000259" key="9">
    <source>
        <dbReference type="PROSITE" id="PS50928"/>
    </source>
</evidence>
<dbReference type="InterPro" id="IPR000515">
    <property type="entry name" value="MetI-like"/>
</dbReference>
<keyword evidence="4" id="KW-0997">Cell inner membrane</keyword>
<keyword evidence="11" id="KW-1185">Reference proteome</keyword>
<evidence type="ECO:0000256" key="3">
    <source>
        <dbReference type="ARBA" id="ARBA00022475"/>
    </source>
</evidence>
<evidence type="ECO:0000256" key="5">
    <source>
        <dbReference type="ARBA" id="ARBA00022692"/>
    </source>
</evidence>
<dbReference type="PROSITE" id="PS50928">
    <property type="entry name" value="ABC_TM1"/>
    <property type="match status" value="1"/>
</dbReference>
<dbReference type="InterPro" id="IPR035906">
    <property type="entry name" value="MetI-like_sf"/>
</dbReference>
<keyword evidence="2 8" id="KW-0813">Transport</keyword>
<evidence type="ECO:0000256" key="7">
    <source>
        <dbReference type="ARBA" id="ARBA00023136"/>
    </source>
</evidence>
<dbReference type="GO" id="GO:0005886">
    <property type="term" value="C:plasma membrane"/>
    <property type="evidence" value="ECO:0007669"/>
    <property type="project" value="UniProtKB-SubCell"/>
</dbReference>
<accession>A0A3P5XF93</accession>
<dbReference type="PANTHER" id="PTHR43357">
    <property type="entry name" value="INNER MEMBRANE ABC TRANSPORTER PERMEASE PROTEIN YDCV"/>
    <property type="match status" value="1"/>
</dbReference>
<keyword evidence="7 8" id="KW-0472">Membrane</keyword>